<reference evidence="4 5" key="1">
    <citation type="journal article" date="2014" name="Agronomy (Basel)">
        <title>A Draft Genome Sequence for Ensete ventricosum, the Drought-Tolerant Tree Against Hunger.</title>
        <authorList>
            <person name="Harrison J."/>
            <person name="Moore K.A."/>
            <person name="Paszkiewicz K."/>
            <person name="Jones T."/>
            <person name="Grant M."/>
            <person name="Ambacheew D."/>
            <person name="Muzemil S."/>
            <person name="Studholme D.J."/>
        </authorList>
    </citation>
    <scope>NUCLEOTIDE SEQUENCE [LARGE SCALE GENOMIC DNA]</scope>
</reference>
<proteinExistence type="inferred from homology"/>
<dbReference type="AlphaFoldDB" id="A0A427ACK9"/>
<evidence type="ECO:0000313" key="4">
    <source>
        <dbReference type="EMBL" id="RRT73969.1"/>
    </source>
</evidence>
<evidence type="ECO:0000256" key="3">
    <source>
        <dbReference type="SAM" id="SignalP"/>
    </source>
</evidence>
<dbReference type="PANTHER" id="PTHR31614">
    <property type="entry name" value="PROTEIN DOWNSTREAM OF FLC-RELATED"/>
    <property type="match status" value="1"/>
</dbReference>
<evidence type="ECO:0000256" key="1">
    <source>
        <dbReference type="ARBA" id="ARBA00010049"/>
    </source>
</evidence>
<evidence type="ECO:0000256" key="2">
    <source>
        <dbReference type="ARBA" id="ARBA00023157"/>
    </source>
</evidence>
<dbReference type="EMBL" id="AMZH03002919">
    <property type="protein sequence ID" value="RRT73969.1"/>
    <property type="molecule type" value="Genomic_DNA"/>
</dbReference>
<organism evidence="4 5">
    <name type="scientific">Ensete ventricosum</name>
    <name type="common">Abyssinian banana</name>
    <name type="synonym">Musa ensete</name>
    <dbReference type="NCBI Taxonomy" id="4639"/>
    <lineage>
        <taxon>Eukaryota</taxon>
        <taxon>Viridiplantae</taxon>
        <taxon>Streptophyta</taxon>
        <taxon>Embryophyta</taxon>
        <taxon>Tracheophyta</taxon>
        <taxon>Spermatophyta</taxon>
        <taxon>Magnoliopsida</taxon>
        <taxon>Liliopsida</taxon>
        <taxon>Zingiberales</taxon>
        <taxon>Musaceae</taxon>
        <taxon>Ensete</taxon>
    </lineage>
</organism>
<dbReference type="Pfam" id="PF01190">
    <property type="entry name" value="Pollen_Ole_e_1"/>
    <property type="match status" value="1"/>
</dbReference>
<dbReference type="InterPro" id="IPR006041">
    <property type="entry name" value="Pollen_Ole_e1_allergen"/>
</dbReference>
<dbReference type="PANTHER" id="PTHR31614:SF28">
    <property type="entry name" value="OS05G0220300 PROTEIN"/>
    <property type="match status" value="1"/>
</dbReference>
<evidence type="ECO:0008006" key="6">
    <source>
        <dbReference type="Google" id="ProtNLM"/>
    </source>
</evidence>
<comment type="similarity">
    <text evidence="1">Belongs to the Ole e I family.</text>
</comment>
<keyword evidence="2" id="KW-1015">Disulfide bond</keyword>
<gene>
    <name evidence="4" type="ORF">B296_00011261</name>
</gene>
<feature type="chain" id="PRO_5018980154" description="Pollen-specific protein C13" evidence="3">
    <location>
        <begin position="24"/>
        <end position="160"/>
    </location>
</feature>
<dbReference type="Gene3D" id="2.60.40.10">
    <property type="entry name" value="Immunoglobulins"/>
    <property type="match status" value="1"/>
</dbReference>
<dbReference type="Proteomes" id="UP000287651">
    <property type="component" value="Unassembled WGS sequence"/>
</dbReference>
<feature type="signal peptide" evidence="3">
    <location>
        <begin position="1"/>
        <end position="23"/>
    </location>
</feature>
<name>A0A427ACK9_ENSVE</name>
<keyword evidence="3" id="KW-0732">Signal</keyword>
<sequence>MDKLQLLLVLAALCFALAGVALATPKFTIQGRVYCDKCRAGFETSATDYIEGAKVKLECRQYDTGVVEQTATAVTDASGTYTLEVENNHDEEICEVVLVDSPRPGCSEIMTGRDRARVLISAESGLTTSVRFANSLGFLNVAPLPECGLLLQKYALGVDG</sequence>
<protein>
    <recommendedName>
        <fullName evidence="6">Pollen-specific protein C13</fullName>
    </recommendedName>
</protein>
<evidence type="ECO:0000313" key="5">
    <source>
        <dbReference type="Proteomes" id="UP000287651"/>
    </source>
</evidence>
<comment type="caution">
    <text evidence="4">The sequence shown here is derived from an EMBL/GenBank/DDBJ whole genome shotgun (WGS) entry which is preliminary data.</text>
</comment>
<dbReference type="InterPro" id="IPR013783">
    <property type="entry name" value="Ig-like_fold"/>
</dbReference>
<accession>A0A427ACK9</accession>